<organism evidence="7 8">
    <name type="scientific">Alsobacter soli</name>
    <dbReference type="NCBI Taxonomy" id="2109933"/>
    <lineage>
        <taxon>Bacteria</taxon>
        <taxon>Pseudomonadati</taxon>
        <taxon>Pseudomonadota</taxon>
        <taxon>Alphaproteobacteria</taxon>
        <taxon>Hyphomicrobiales</taxon>
        <taxon>Alsobacteraceae</taxon>
        <taxon>Alsobacter</taxon>
    </lineage>
</organism>
<gene>
    <name evidence="7" type="ORF">SLNSH_14340</name>
</gene>
<evidence type="ECO:0000256" key="5">
    <source>
        <dbReference type="SAM" id="SignalP"/>
    </source>
</evidence>
<reference evidence="8" key="1">
    <citation type="submission" date="2018-03" db="EMBL/GenBank/DDBJ databases">
        <authorList>
            <person name="Sun L."/>
            <person name="Liu H."/>
            <person name="Chen W."/>
            <person name="Huang K."/>
            <person name="Liu W."/>
            <person name="Gao X."/>
        </authorList>
    </citation>
    <scope>NUCLEOTIDE SEQUENCE [LARGE SCALE GENOMIC DNA]</scope>
    <source>
        <strain evidence="8">SH9</strain>
    </source>
</reference>
<dbReference type="Proteomes" id="UP000239772">
    <property type="component" value="Unassembled WGS sequence"/>
</dbReference>
<evidence type="ECO:0000256" key="3">
    <source>
        <dbReference type="ARBA" id="ARBA00023004"/>
    </source>
</evidence>
<keyword evidence="2 4" id="KW-0479">Metal-binding</keyword>
<name>A0A2T1HRZ7_9HYPH</name>
<dbReference type="SUPFAM" id="SSF46626">
    <property type="entry name" value="Cytochrome c"/>
    <property type="match status" value="1"/>
</dbReference>
<dbReference type="Gene3D" id="1.10.760.10">
    <property type="entry name" value="Cytochrome c-like domain"/>
    <property type="match status" value="1"/>
</dbReference>
<dbReference type="PROSITE" id="PS51007">
    <property type="entry name" value="CYTC"/>
    <property type="match status" value="1"/>
</dbReference>
<keyword evidence="8" id="KW-1185">Reference proteome</keyword>
<dbReference type="EMBL" id="PVZS01000014">
    <property type="protein sequence ID" value="PSC04430.1"/>
    <property type="molecule type" value="Genomic_DNA"/>
</dbReference>
<evidence type="ECO:0000256" key="1">
    <source>
        <dbReference type="ARBA" id="ARBA00022617"/>
    </source>
</evidence>
<keyword evidence="5" id="KW-0732">Signal</keyword>
<evidence type="ECO:0000313" key="8">
    <source>
        <dbReference type="Proteomes" id="UP000239772"/>
    </source>
</evidence>
<evidence type="ECO:0000313" key="7">
    <source>
        <dbReference type="EMBL" id="PSC04430.1"/>
    </source>
</evidence>
<protein>
    <submittedName>
        <fullName evidence="7">Cytochrome C552</fullName>
    </submittedName>
</protein>
<evidence type="ECO:0000259" key="6">
    <source>
        <dbReference type="PROSITE" id="PS51007"/>
    </source>
</evidence>
<sequence>MPSLRATFPLLLATALAASPALAADAANGERIAKRWCAECHVVAPGQTSAKADAPPFATIAARNGTSVPLDKFLLNPHPKMPDMQLSRGEVADIVAYIATLKK</sequence>
<keyword evidence="1 4" id="KW-0349">Heme</keyword>
<feature type="chain" id="PRO_5015740263" evidence="5">
    <location>
        <begin position="24"/>
        <end position="103"/>
    </location>
</feature>
<dbReference type="GO" id="GO:0046872">
    <property type="term" value="F:metal ion binding"/>
    <property type="evidence" value="ECO:0007669"/>
    <property type="project" value="UniProtKB-KW"/>
</dbReference>
<feature type="domain" description="Cytochrome c" evidence="6">
    <location>
        <begin position="24"/>
        <end position="102"/>
    </location>
</feature>
<dbReference type="GO" id="GO:0020037">
    <property type="term" value="F:heme binding"/>
    <property type="evidence" value="ECO:0007669"/>
    <property type="project" value="InterPro"/>
</dbReference>
<dbReference type="GO" id="GO:0009055">
    <property type="term" value="F:electron transfer activity"/>
    <property type="evidence" value="ECO:0007669"/>
    <property type="project" value="InterPro"/>
</dbReference>
<proteinExistence type="predicted"/>
<comment type="caution">
    <text evidence="7">The sequence shown here is derived from an EMBL/GenBank/DDBJ whole genome shotgun (WGS) entry which is preliminary data.</text>
</comment>
<dbReference type="InterPro" id="IPR036909">
    <property type="entry name" value="Cyt_c-like_dom_sf"/>
</dbReference>
<dbReference type="Pfam" id="PF13442">
    <property type="entry name" value="Cytochrome_CBB3"/>
    <property type="match status" value="1"/>
</dbReference>
<dbReference type="AlphaFoldDB" id="A0A2T1HRZ7"/>
<feature type="signal peptide" evidence="5">
    <location>
        <begin position="1"/>
        <end position="23"/>
    </location>
</feature>
<accession>A0A2T1HRZ7</accession>
<evidence type="ECO:0000256" key="4">
    <source>
        <dbReference type="PROSITE-ProRule" id="PRU00433"/>
    </source>
</evidence>
<dbReference type="InterPro" id="IPR009056">
    <property type="entry name" value="Cyt_c-like_dom"/>
</dbReference>
<dbReference type="OrthoDB" id="7873796at2"/>
<evidence type="ECO:0000256" key="2">
    <source>
        <dbReference type="ARBA" id="ARBA00022723"/>
    </source>
</evidence>
<keyword evidence="3 4" id="KW-0408">Iron</keyword>